<dbReference type="InterPro" id="IPR043129">
    <property type="entry name" value="ATPase_NBD"/>
</dbReference>
<comment type="subcellular location">
    <subcellularLocation>
        <location evidence="3">Cytoplasm</location>
    </subcellularLocation>
</comment>
<protein>
    <recommendedName>
        <fullName evidence="3">Glucokinase</fullName>
        <ecNumber evidence="3">2.7.1.2</ecNumber>
    </recommendedName>
    <alternativeName>
        <fullName evidence="3">Glucose kinase</fullName>
    </alternativeName>
</protein>
<dbReference type="PANTHER" id="PTHR47690">
    <property type="entry name" value="GLUCOKINASE"/>
    <property type="match status" value="1"/>
</dbReference>
<comment type="caution">
    <text evidence="5">The sequence shown here is derived from an EMBL/GenBank/DDBJ whole genome shotgun (WGS) entry which is preliminary data.</text>
</comment>
<dbReference type="EC" id="2.7.1.2" evidence="3"/>
<dbReference type="NCBIfam" id="NF009073">
    <property type="entry name" value="PRK12408.1"/>
    <property type="match status" value="1"/>
</dbReference>
<keyword evidence="6" id="KW-1185">Reference proteome</keyword>
<evidence type="ECO:0000313" key="6">
    <source>
        <dbReference type="Proteomes" id="UP001230685"/>
    </source>
</evidence>
<dbReference type="Pfam" id="PF02685">
    <property type="entry name" value="Glucokinase"/>
    <property type="match status" value="1"/>
</dbReference>
<keyword evidence="3" id="KW-0067">ATP-binding</keyword>
<dbReference type="Gene3D" id="3.40.367.20">
    <property type="match status" value="1"/>
</dbReference>
<organism evidence="5 6">
    <name type="scientific">Sphingomonas aurea</name>
    <dbReference type="NCBI Taxonomy" id="3063994"/>
    <lineage>
        <taxon>Bacteria</taxon>
        <taxon>Pseudomonadati</taxon>
        <taxon>Pseudomonadota</taxon>
        <taxon>Alphaproteobacteria</taxon>
        <taxon>Sphingomonadales</taxon>
        <taxon>Sphingomonadaceae</taxon>
        <taxon>Sphingomonas</taxon>
    </lineage>
</organism>
<dbReference type="Gene3D" id="3.30.420.40">
    <property type="match status" value="1"/>
</dbReference>
<dbReference type="PANTHER" id="PTHR47690:SF1">
    <property type="entry name" value="GLUCOKINASE"/>
    <property type="match status" value="1"/>
</dbReference>
<dbReference type="RefSeq" id="WP_305171790.1">
    <property type="nucleotide sequence ID" value="NZ_JAUUDS010000001.1"/>
</dbReference>
<evidence type="ECO:0000256" key="4">
    <source>
        <dbReference type="RuleBase" id="RU004046"/>
    </source>
</evidence>
<dbReference type="CDD" id="cd24008">
    <property type="entry name" value="ASKHA_NBD_GLK"/>
    <property type="match status" value="1"/>
</dbReference>
<name>A0ABT9EGY7_9SPHN</name>
<dbReference type="SUPFAM" id="SSF53067">
    <property type="entry name" value="Actin-like ATPase domain"/>
    <property type="match status" value="1"/>
</dbReference>
<dbReference type="Proteomes" id="UP001230685">
    <property type="component" value="Unassembled WGS sequence"/>
</dbReference>
<dbReference type="GO" id="GO:0004340">
    <property type="term" value="F:glucokinase activity"/>
    <property type="evidence" value="ECO:0007669"/>
    <property type="project" value="UniProtKB-EC"/>
</dbReference>
<comment type="catalytic activity">
    <reaction evidence="3">
        <text>D-glucose + ATP = D-glucose 6-phosphate + ADP + H(+)</text>
        <dbReference type="Rhea" id="RHEA:17825"/>
        <dbReference type="ChEBI" id="CHEBI:4167"/>
        <dbReference type="ChEBI" id="CHEBI:15378"/>
        <dbReference type="ChEBI" id="CHEBI:30616"/>
        <dbReference type="ChEBI" id="CHEBI:61548"/>
        <dbReference type="ChEBI" id="CHEBI:456216"/>
        <dbReference type="EC" id="2.7.1.2"/>
    </reaction>
</comment>
<keyword evidence="2 3" id="KW-0418">Kinase</keyword>
<dbReference type="InterPro" id="IPR050201">
    <property type="entry name" value="Bacterial_glucokinase"/>
</dbReference>
<comment type="similarity">
    <text evidence="3 4">Belongs to the bacterial glucokinase family.</text>
</comment>
<feature type="binding site" evidence="3">
    <location>
        <begin position="6"/>
        <end position="11"/>
    </location>
    <ligand>
        <name>ATP</name>
        <dbReference type="ChEBI" id="CHEBI:30616"/>
    </ligand>
</feature>
<evidence type="ECO:0000256" key="1">
    <source>
        <dbReference type="ARBA" id="ARBA00022679"/>
    </source>
</evidence>
<evidence type="ECO:0000313" key="5">
    <source>
        <dbReference type="EMBL" id="MDP1026234.1"/>
    </source>
</evidence>
<reference evidence="5 6" key="1">
    <citation type="submission" date="2023-07" db="EMBL/GenBank/DDBJ databases">
        <authorList>
            <person name="Kim M.K."/>
        </authorList>
    </citation>
    <scope>NUCLEOTIDE SEQUENCE [LARGE SCALE GENOMIC DNA]</scope>
    <source>
        <strain evidence="5 6">KR1UV-12</strain>
    </source>
</reference>
<proteinExistence type="inferred from homology"/>
<keyword evidence="3" id="KW-0324">Glycolysis</keyword>
<dbReference type="InterPro" id="IPR003836">
    <property type="entry name" value="Glucokinase"/>
</dbReference>
<sequence length="322" mass="34120">MQVVAVDIGGTHARFAVAEVADRRVVSLGEVCTQKTAEHASLQTAWQAFEAQHGAPLPRAAAISVASPITGDVIRLTNNPWVIRPSLIPERLNADTYTIINDFGAVGHAVAQLPDADFVHLCGPDTPLPVRGITTVCGPGTGLGVAQVLKTDGEYHVLSTEGGHMDYAPLDSIEDHILRRLRKTFTRVSAERVVAGPGIIAIYETLAELEGRAVPSRDDKTIWQEALEGTDSIALAALDRFCLALGAIAGDLALAHGAKGVVIAGGLGLRIKDKLLRSGFDQRFVAKGRFQSMMAAIPVKLITHPQPGLFGAAAAFAQEHAR</sequence>
<dbReference type="HAMAP" id="MF_00524">
    <property type="entry name" value="Glucokinase"/>
    <property type="match status" value="1"/>
</dbReference>
<keyword evidence="1 3" id="KW-0808">Transferase</keyword>
<evidence type="ECO:0000256" key="3">
    <source>
        <dbReference type="HAMAP-Rule" id="MF_00524"/>
    </source>
</evidence>
<accession>A0ABT9EGY7</accession>
<keyword evidence="3" id="KW-0547">Nucleotide-binding</keyword>
<evidence type="ECO:0000256" key="2">
    <source>
        <dbReference type="ARBA" id="ARBA00022777"/>
    </source>
</evidence>
<dbReference type="NCBIfam" id="TIGR00749">
    <property type="entry name" value="glk"/>
    <property type="match status" value="1"/>
</dbReference>
<keyword evidence="3" id="KW-0963">Cytoplasm</keyword>
<dbReference type="EMBL" id="JAUUDS010000001">
    <property type="protein sequence ID" value="MDP1026234.1"/>
    <property type="molecule type" value="Genomic_DNA"/>
</dbReference>
<gene>
    <name evidence="3 5" type="primary">glk</name>
    <name evidence="5" type="ORF">Q5H91_03335</name>
</gene>